<dbReference type="EMBL" id="QCYY01002179">
    <property type="protein sequence ID" value="ROT72307.1"/>
    <property type="molecule type" value="Genomic_DNA"/>
</dbReference>
<protein>
    <submittedName>
        <fullName evidence="2">Uncharacterized protein</fullName>
    </submittedName>
</protein>
<reference evidence="2 3" key="2">
    <citation type="submission" date="2019-01" db="EMBL/GenBank/DDBJ databases">
        <title>The decoding of complex shrimp genome reveals the adaptation for benthos swimmer, frequently molting mechanism and breeding impact on genome.</title>
        <authorList>
            <person name="Sun Y."/>
            <person name="Gao Y."/>
            <person name="Yu Y."/>
        </authorList>
    </citation>
    <scope>NUCLEOTIDE SEQUENCE [LARGE SCALE GENOMIC DNA]</scope>
    <source>
        <tissue evidence="2">Muscle</tissue>
    </source>
</reference>
<feature type="signal peptide" evidence="1">
    <location>
        <begin position="1"/>
        <end position="20"/>
    </location>
</feature>
<gene>
    <name evidence="2" type="ORF">C7M84_009306</name>
</gene>
<name>A0A3R7M419_PENVA</name>
<organism evidence="2 3">
    <name type="scientific">Penaeus vannamei</name>
    <name type="common">Whiteleg shrimp</name>
    <name type="synonym">Litopenaeus vannamei</name>
    <dbReference type="NCBI Taxonomy" id="6689"/>
    <lineage>
        <taxon>Eukaryota</taxon>
        <taxon>Metazoa</taxon>
        <taxon>Ecdysozoa</taxon>
        <taxon>Arthropoda</taxon>
        <taxon>Crustacea</taxon>
        <taxon>Multicrustacea</taxon>
        <taxon>Malacostraca</taxon>
        <taxon>Eumalacostraca</taxon>
        <taxon>Eucarida</taxon>
        <taxon>Decapoda</taxon>
        <taxon>Dendrobranchiata</taxon>
        <taxon>Penaeoidea</taxon>
        <taxon>Penaeidae</taxon>
        <taxon>Penaeus</taxon>
    </lineage>
</organism>
<dbReference type="PANTHER" id="PTHR10166">
    <property type="entry name" value="VOLTAGE-DEPENDENT CALCIUM CHANNEL SUBUNIT ALPHA-2/DELTA-RELATED"/>
    <property type="match status" value="1"/>
</dbReference>
<dbReference type="GO" id="GO:0005891">
    <property type="term" value="C:voltage-gated calcium channel complex"/>
    <property type="evidence" value="ECO:0007669"/>
    <property type="project" value="TreeGrafter"/>
</dbReference>
<dbReference type="Proteomes" id="UP000283509">
    <property type="component" value="Unassembled WGS sequence"/>
</dbReference>
<dbReference type="OrthoDB" id="6365798at2759"/>
<reference evidence="2 3" key="1">
    <citation type="submission" date="2018-04" db="EMBL/GenBank/DDBJ databases">
        <authorList>
            <person name="Zhang X."/>
            <person name="Yuan J."/>
            <person name="Li F."/>
            <person name="Xiang J."/>
        </authorList>
    </citation>
    <scope>NUCLEOTIDE SEQUENCE [LARGE SCALE GENOMIC DNA]</scope>
    <source>
        <tissue evidence="2">Muscle</tissue>
    </source>
</reference>
<dbReference type="AlphaFoldDB" id="A0A3R7M419"/>
<feature type="chain" id="PRO_5018667444" evidence="1">
    <location>
        <begin position="21"/>
        <end position="944"/>
    </location>
</feature>
<dbReference type="Gene3D" id="3.30.450.20">
    <property type="entry name" value="PAS domain"/>
    <property type="match status" value="2"/>
</dbReference>
<dbReference type="PANTHER" id="PTHR10166:SF66">
    <property type="entry name" value="VWFA AND CACHE DOMAIN-CONTAINING PROTEIN CG16868"/>
    <property type="match status" value="1"/>
</dbReference>
<sequence>MGPALLLAAAVFLGTCSTHAAVSDELTWWNIERFLREFVNEGLGANKLQDYLDNEFEWKNREVDGRETLNKIRSSAVTLFQATINNLRNLKATVEAVYTDWPAFTRQNISDSEFCCGTDEPPRTGCAVLATRLDPGAAVRAVRPPDPVLRQLQRIPKFTTKTTHYIALEDGSLFMHPPKSKDKLLVCDDYEFRSRYFYTQSKSPEPRSVVVVVDGGMERDPLLEHAVNKVYNELSPIDRIGLCLPDSNSCRTVVWKRDRFPHGCTWPREDGPLGQTTFLGRLLFNNKGNRAKLSEILKNFGEYAAFSDQASALKAGSDLLKKQNESQYLQIAGQPHSVLVYVTKRGDWEKWRDDDALVKQLDASLDLGISIVINHLYGVPQGVKRGVIMEKNGATVTFSPIKDNGELYASETEIPSYGLEDGSRPVIPIPYYDAFGDGYIITVCMTLMHNRSFVGTVCSDLSIINLLEAVINVDDIEGGYVFIVDRLGRALKHPLLPAPHSVTVDPTYVTIDKLEISPGVRHILDKAVRQETGNETVKGLYVESLGYPRGINIPSAMRVRHRTLQYLWAPINETDLAIVVVLPVNENGQVTSTEYSCKSPKACETSHFEYNEPRNNVSRTFCKFVGISVVKGEGLVKFAPDCFIDVLSYVRGEIDPAKVYAIFNGTLPHDEVLREDLRPSVKFLEEAEEAWKSNLNLSNYIGTRFMGTEDGSFISFPGIQLNQIFDHRDLPWYQTALSNTEPSSISMTTPYYSELGLGLVCTVSKALHDNRGNPQAVVAGDFTLQYIMTHFLNQVPYCKRHTCLLVDHLGFVVLKSDWAIHQTPKWFKDTDIIGSHINRVAADIGSGDSLLYERSLTYYSWSLAFPGFRTWHEGPNYGIYKIVSTNLFLAYRTEGRAITPCNCDPYQRGDQVKCHGTCEMECECPCVAGPDTIPCHTSDADLHK</sequence>
<evidence type="ECO:0000256" key="1">
    <source>
        <dbReference type="SAM" id="SignalP"/>
    </source>
</evidence>
<evidence type="ECO:0000313" key="2">
    <source>
        <dbReference type="EMBL" id="ROT72307.1"/>
    </source>
</evidence>
<evidence type="ECO:0000313" key="3">
    <source>
        <dbReference type="Proteomes" id="UP000283509"/>
    </source>
</evidence>
<dbReference type="InterPro" id="IPR051173">
    <property type="entry name" value="Ca_channel_alpha-2/delta"/>
</dbReference>
<comment type="caution">
    <text evidence="2">The sequence shown here is derived from an EMBL/GenBank/DDBJ whole genome shotgun (WGS) entry which is preliminary data.</text>
</comment>
<dbReference type="CDD" id="cd18773">
    <property type="entry name" value="PDC1_HK_sensor"/>
    <property type="match status" value="1"/>
</dbReference>
<keyword evidence="3" id="KW-1185">Reference proteome</keyword>
<accession>A0A3R7M419</accession>
<proteinExistence type="predicted"/>
<dbReference type="GO" id="GO:0005245">
    <property type="term" value="F:voltage-gated calcium channel activity"/>
    <property type="evidence" value="ECO:0007669"/>
    <property type="project" value="TreeGrafter"/>
</dbReference>
<keyword evidence="1" id="KW-0732">Signal</keyword>